<proteinExistence type="predicted"/>
<evidence type="ECO:0000313" key="10">
    <source>
        <dbReference type="Proteomes" id="UP000076580"/>
    </source>
</evidence>
<evidence type="ECO:0000256" key="4">
    <source>
        <dbReference type="ARBA" id="ARBA00022801"/>
    </source>
</evidence>
<dbReference type="GO" id="GO:0005975">
    <property type="term" value="P:carbohydrate metabolic process"/>
    <property type="evidence" value="ECO:0007669"/>
    <property type="project" value="InterPro"/>
</dbReference>
<feature type="region of interest" description="Disordered" evidence="7">
    <location>
        <begin position="228"/>
        <end position="255"/>
    </location>
</feature>
<dbReference type="PANTHER" id="PTHR46471:SF2">
    <property type="entry name" value="CHITIN DEACETYLASE-RELATED"/>
    <property type="match status" value="1"/>
</dbReference>
<organism evidence="9 10">
    <name type="scientific">Drechmeria coniospora</name>
    <name type="common">Nematophagous fungus</name>
    <name type="synonym">Meria coniospora</name>
    <dbReference type="NCBI Taxonomy" id="98403"/>
    <lineage>
        <taxon>Eukaryota</taxon>
        <taxon>Fungi</taxon>
        <taxon>Dikarya</taxon>
        <taxon>Ascomycota</taxon>
        <taxon>Pezizomycotina</taxon>
        <taxon>Sordariomycetes</taxon>
        <taxon>Hypocreomycetidae</taxon>
        <taxon>Hypocreales</taxon>
        <taxon>Ophiocordycipitaceae</taxon>
        <taxon>Drechmeria</taxon>
    </lineage>
</organism>
<evidence type="ECO:0000259" key="8">
    <source>
        <dbReference type="PROSITE" id="PS51677"/>
    </source>
</evidence>
<evidence type="ECO:0000313" key="9">
    <source>
        <dbReference type="EMBL" id="KYK56432.1"/>
    </source>
</evidence>
<protein>
    <submittedName>
        <fullName evidence="9">Chitin deacetylase</fullName>
    </submittedName>
</protein>
<dbReference type="FunCoup" id="A0A151GHB9">
    <property type="interactions" value="33"/>
</dbReference>
<comment type="caution">
    <text evidence="9">The sequence shown here is derived from an EMBL/GenBank/DDBJ whole genome shotgun (WGS) entry which is preliminary data.</text>
</comment>
<dbReference type="GeneID" id="63716075"/>
<keyword evidence="5" id="KW-0119">Carbohydrate metabolism</keyword>
<sequence length="292" mass="32680">MALTFDDGPFTYTSQILDILDKLQVKATFFITGNNKGNGHIDQGWTGYRDVLRRMYNTGHQIASHTWTHRDLNSLVQFDGSTSVELGLRVRKSEMIFNEMAFRNIFGWIPTYMRAPYLECAESCQEFMGQLGYHIISTNMDTKDYLSNDPSLIEQARQRFSDGVSTNAAQSSYISLAHDIHLQTVINLTPFMVELSRSRGYKLVTVGECLGDPETNWYRFVDGASRAEGDSGRRAPSPPSKPRNTQVVGSGQRCGPSTGKTCLGSGFGDCCSEFGYWYVPPPYPAPTMFASY</sequence>
<keyword evidence="6" id="KW-0170">Cobalt</keyword>
<dbReference type="RefSeq" id="XP_040655784.1">
    <property type="nucleotide sequence ID" value="XM_040800751.1"/>
</dbReference>
<evidence type="ECO:0000256" key="7">
    <source>
        <dbReference type="SAM" id="MobiDB-lite"/>
    </source>
</evidence>
<dbReference type="GO" id="GO:0046872">
    <property type="term" value="F:metal ion binding"/>
    <property type="evidence" value="ECO:0007669"/>
    <property type="project" value="UniProtKB-KW"/>
</dbReference>
<dbReference type="Proteomes" id="UP000076580">
    <property type="component" value="Chromosome 02"/>
</dbReference>
<dbReference type="Pfam" id="PF01522">
    <property type="entry name" value="Polysacc_deac_1"/>
    <property type="match status" value="1"/>
</dbReference>
<accession>A0A151GHB9</accession>
<comment type="cofactor">
    <cofactor evidence="1">
        <name>Co(2+)</name>
        <dbReference type="ChEBI" id="CHEBI:48828"/>
    </cofactor>
</comment>
<dbReference type="InParanoid" id="A0A151GHB9"/>
<dbReference type="Gene3D" id="3.20.20.370">
    <property type="entry name" value="Glycoside hydrolase/deacetylase"/>
    <property type="match status" value="1"/>
</dbReference>
<dbReference type="CDD" id="cd10951">
    <property type="entry name" value="CE4_ClCDA_like"/>
    <property type="match status" value="1"/>
</dbReference>
<evidence type="ECO:0000256" key="6">
    <source>
        <dbReference type="ARBA" id="ARBA00023285"/>
    </source>
</evidence>
<feature type="domain" description="NodB homology" evidence="8">
    <location>
        <begin position="1"/>
        <end position="204"/>
    </location>
</feature>
<evidence type="ECO:0000256" key="5">
    <source>
        <dbReference type="ARBA" id="ARBA00023277"/>
    </source>
</evidence>
<evidence type="ECO:0000256" key="2">
    <source>
        <dbReference type="ARBA" id="ARBA00022723"/>
    </source>
</evidence>
<dbReference type="STRING" id="98403.A0A151GHB9"/>
<dbReference type="EMBL" id="LAYC01000002">
    <property type="protein sequence ID" value="KYK56432.1"/>
    <property type="molecule type" value="Genomic_DNA"/>
</dbReference>
<evidence type="ECO:0000256" key="1">
    <source>
        <dbReference type="ARBA" id="ARBA00001941"/>
    </source>
</evidence>
<dbReference type="AlphaFoldDB" id="A0A151GHB9"/>
<keyword evidence="10" id="KW-1185">Reference proteome</keyword>
<dbReference type="InterPro" id="IPR011330">
    <property type="entry name" value="Glyco_hydro/deAcase_b/a-brl"/>
</dbReference>
<keyword evidence="3" id="KW-0732">Signal</keyword>
<dbReference type="InterPro" id="IPR002509">
    <property type="entry name" value="NODB_dom"/>
</dbReference>
<gene>
    <name evidence="9" type="ORF">DCS_03432</name>
</gene>
<keyword evidence="2" id="KW-0479">Metal-binding</keyword>
<reference evidence="9 10" key="1">
    <citation type="journal article" date="2016" name="Sci. Rep.">
        <title>Insights into Adaptations to a Near-Obligate Nematode Endoparasitic Lifestyle from the Finished Genome of Drechmeria coniospora.</title>
        <authorList>
            <person name="Zhang L."/>
            <person name="Zhou Z."/>
            <person name="Guo Q."/>
            <person name="Fokkens L."/>
            <person name="Miskei M."/>
            <person name="Pocsi I."/>
            <person name="Zhang W."/>
            <person name="Chen M."/>
            <person name="Wang L."/>
            <person name="Sun Y."/>
            <person name="Donzelli B.G."/>
            <person name="Gibson D.M."/>
            <person name="Nelson D.R."/>
            <person name="Luo J.G."/>
            <person name="Rep M."/>
            <person name="Liu H."/>
            <person name="Yang S."/>
            <person name="Wang J."/>
            <person name="Krasnoff S.B."/>
            <person name="Xu Y."/>
            <person name="Molnar I."/>
            <person name="Lin M."/>
        </authorList>
    </citation>
    <scope>NUCLEOTIDE SEQUENCE [LARGE SCALE GENOMIC DNA]</scope>
    <source>
        <strain evidence="9 10">ARSEF 6962</strain>
    </source>
</reference>
<dbReference type="GO" id="GO:0016810">
    <property type="term" value="F:hydrolase activity, acting on carbon-nitrogen (but not peptide) bonds"/>
    <property type="evidence" value="ECO:0007669"/>
    <property type="project" value="InterPro"/>
</dbReference>
<evidence type="ECO:0000256" key="3">
    <source>
        <dbReference type="ARBA" id="ARBA00022729"/>
    </source>
</evidence>
<dbReference type="PANTHER" id="PTHR46471">
    <property type="entry name" value="CHITIN DEACETYLASE"/>
    <property type="match status" value="1"/>
</dbReference>
<dbReference type="PROSITE" id="PS51677">
    <property type="entry name" value="NODB"/>
    <property type="match status" value="1"/>
</dbReference>
<keyword evidence="4" id="KW-0378">Hydrolase</keyword>
<name>A0A151GHB9_DRECN</name>
<dbReference type="SUPFAM" id="SSF88713">
    <property type="entry name" value="Glycoside hydrolase/deacetylase"/>
    <property type="match status" value="1"/>
</dbReference>